<sequence>MRTRVEIVVEPGRRFRHRASGGLAVRQTGSQAAHLIGTAATPLGGDDIEVRVIVEAGAHLDLGSVAATIALPSTRRVDSTMSWHIELGPGARLHLHPEPTVVAAGADHRSEIVVGMADDAILTLAEDVQIGRSAEFGDKDAAGRWEGGLHVDVGDAPALRHRVALGVGSTAHRTGLRAASSVFRYPDTRDDQVDGEAFAARLSLASGGSLATALGENVTQTRRLVDEMELATMAP</sequence>
<evidence type="ECO:0000313" key="2">
    <source>
        <dbReference type="EMBL" id="KNA89620.1"/>
    </source>
</evidence>
<reference evidence="2 3" key="1">
    <citation type="submission" date="2015-05" db="EMBL/GenBank/DDBJ databases">
        <title>Draft genome sequence of the bacterium Gordonia jacobaea a new member of the Gordonia genus.</title>
        <authorList>
            <person name="Jimenez-Galisteo G."/>
            <person name="Dominguez A."/>
            <person name="Munoz E."/>
            <person name="Vinas M."/>
        </authorList>
    </citation>
    <scope>NUCLEOTIDE SEQUENCE [LARGE SCALE GENOMIC DNA]</scope>
    <source>
        <strain evidence="3">mv1</strain>
    </source>
</reference>
<dbReference type="RefSeq" id="WP_049700675.1">
    <property type="nucleotide sequence ID" value="NZ_JAQDQF010000001.1"/>
</dbReference>
<name>A0ABR5I7G2_9ACTN</name>
<keyword evidence="3" id="KW-1185">Reference proteome</keyword>
<dbReference type="Proteomes" id="UP000037247">
    <property type="component" value="Unassembled WGS sequence"/>
</dbReference>
<organism evidence="2 3">
    <name type="scientific">Gordonia jacobaea</name>
    <dbReference type="NCBI Taxonomy" id="122202"/>
    <lineage>
        <taxon>Bacteria</taxon>
        <taxon>Bacillati</taxon>
        <taxon>Actinomycetota</taxon>
        <taxon>Actinomycetes</taxon>
        <taxon>Mycobacteriales</taxon>
        <taxon>Gordoniaceae</taxon>
        <taxon>Gordonia</taxon>
    </lineage>
</organism>
<accession>A0ABR5I7G2</accession>
<protein>
    <submittedName>
        <fullName evidence="2">Urease accessory protein UreD</fullName>
    </submittedName>
</protein>
<dbReference type="InterPro" id="IPR002669">
    <property type="entry name" value="UreD"/>
</dbReference>
<evidence type="ECO:0000256" key="1">
    <source>
        <dbReference type="ARBA" id="ARBA00023186"/>
    </source>
</evidence>
<proteinExistence type="predicted"/>
<evidence type="ECO:0000313" key="3">
    <source>
        <dbReference type="Proteomes" id="UP000037247"/>
    </source>
</evidence>
<gene>
    <name evidence="2" type="ORF">ABW18_19610</name>
</gene>
<comment type="caution">
    <text evidence="2">The sequence shown here is derived from an EMBL/GenBank/DDBJ whole genome shotgun (WGS) entry which is preliminary data.</text>
</comment>
<dbReference type="Pfam" id="PF01774">
    <property type="entry name" value="UreD"/>
    <property type="match status" value="1"/>
</dbReference>
<dbReference type="EMBL" id="LDTZ01000023">
    <property type="protein sequence ID" value="KNA89620.1"/>
    <property type="molecule type" value="Genomic_DNA"/>
</dbReference>
<keyword evidence="1" id="KW-0143">Chaperone</keyword>